<protein>
    <recommendedName>
        <fullName evidence="6">Glycoprotein</fullName>
    </recommendedName>
</protein>
<evidence type="ECO:0000256" key="3">
    <source>
        <dbReference type="SAM" id="SignalP"/>
    </source>
</evidence>
<keyword evidence="2" id="KW-1133">Transmembrane helix</keyword>
<accession>A0ABW6STX6</accession>
<dbReference type="RefSeq" id="WP_387413916.1">
    <property type="nucleotide sequence ID" value="NZ_JBIASD010000015.1"/>
</dbReference>
<comment type="caution">
    <text evidence="4">The sequence shown here is derived from an EMBL/GenBank/DDBJ whole genome shotgun (WGS) entry which is preliminary data.</text>
</comment>
<keyword evidence="5" id="KW-1185">Reference proteome</keyword>
<proteinExistence type="predicted"/>
<evidence type="ECO:0000256" key="1">
    <source>
        <dbReference type="SAM" id="MobiDB-lite"/>
    </source>
</evidence>
<feature type="transmembrane region" description="Helical" evidence="2">
    <location>
        <begin position="686"/>
        <end position="710"/>
    </location>
</feature>
<sequence length="743" mass="78007">MIRKAAPLILLSALLAPTSMAGTAVAGTAATNVVPARATAETSAKARAVDPLVLEQISSGVLRDQAAPVTISGVVTGTPSAPVRVRVHWGQPFQSREQMAAFAAGQGYPTPSYSTKVQATPLDGSGKLRFEFALAPRDLGMSRLGVYPLAIEVQDAVTLQPIEIERTFLTYVPPEQPVPKVKLALAMPIVDRPHRAGDSDFMDDDLRASVSTGRLASLLDLVQKSGRTVTWFVDPALLDDARRTATGEYTVRTASGGAKKAADPGARRWLDGLNAALGSRPVVATPYADPDVTALVHAGLDTPTQDAVKRGAEVAGDVLGREISTATAWPVGGALDRDGLDELASSGVRTLLMSGATLPPDPQITMTPDAATTVDTVSGPVTALLSDPTLSEALGTDTSLPGAGLLARQRFLAETAMIAFEQPQQATQGGIGQQLGAVQRQQQVAPQGQPVRTVIAAPTTRLWNPDPEFVSGLIKAASSAPWLQMTTLNSIRPGKTQVPRSDLVYTDQDRGSELPRTYLGGVKKLAREADIAEAVATEPQNLFGDAVLRLASASWRGDAKRVAGFVKQVRTSIDQRMALVSVIDTPRALAGTNGQVPVSVDNSLSEKISLKIRVTSDDRSRLAIDARGGVYEPEQLTILDNRSQLVNVPVTVHGSGGDSTIAVQLLTADGRPYGEQVHVMVRATGYTGIALVIVGAALAIMLAAVVMRILRRRSGKSLPRGAQASSGQAADQPPVSADQGDKS</sequence>
<keyword evidence="3" id="KW-0732">Signal</keyword>
<feature type="region of interest" description="Disordered" evidence="1">
    <location>
        <begin position="717"/>
        <end position="743"/>
    </location>
</feature>
<evidence type="ECO:0000313" key="4">
    <source>
        <dbReference type="EMBL" id="MFF3668391.1"/>
    </source>
</evidence>
<feature type="chain" id="PRO_5046205443" description="Glycoprotein" evidence="3">
    <location>
        <begin position="22"/>
        <end position="743"/>
    </location>
</feature>
<dbReference type="EMBL" id="JBIASD010000015">
    <property type="protein sequence ID" value="MFF3668391.1"/>
    <property type="molecule type" value="Genomic_DNA"/>
</dbReference>
<dbReference type="Proteomes" id="UP001602013">
    <property type="component" value="Unassembled WGS sequence"/>
</dbReference>
<feature type="signal peptide" evidence="3">
    <location>
        <begin position="1"/>
        <end position="21"/>
    </location>
</feature>
<organism evidence="4 5">
    <name type="scientific">Microtetraspora malaysiensis</name>
    <dbReference type="NCBI Taxonomy" id="161358"/>
    <lineage>
        <taxon>Bacteria</taxon>
        <taxon>Bacillati</taxon>
        <taxon>Actinomycetota</taxon>
        <taxon>Actinomycetes</taxon>
        <taxon>Streptosporangiales</taxon>
        <taxon>Streptosporangiaceae</taxon>
        <taxon>Microtetraspora</taxon>
    </lineage>
</organism>
<evidence type="ECO:0000313" key="5">
    <source>
        <dbReference type="Proteomes" id="UP001602013"/>
    </source>
</evidence>
<reference evidence="4 5" key="1">
    <citation type="submission" date="2024-10" db="EMBL/GenBank/DDBJ databases">
        <title>The Natural Products Discovery Center: Release of the First 8490 Sequenced Strains for Exploring Actinobacteria Biosynthetic Diversity.</title>
        <authorList>
            <person name="Kalkreuter E."/>
            <person name="Kautsar S.A."/>
            <person name="Yang D."/>
            <person name="Bader C.D."/>
            <person name="Teijaro C.N."/>
            <person name="Fluegel L."/>
            <person name="Davis C.M."/>
            <person name="Simpson J.R."/>
            <person name="Lauterbach L."/>
            <person name="Steele A.D."/>
            <person name="Gui C."/>
            <person name="Meng S."/>
            <person name="Li G."/>
            <person name="Viehrig K."/>
            <person name="Ye F."/>
            <person name="Su P."/>
            <person name="Kiefer A.F."/>
            <person name="Nichols A."/>
            <person name="Cepeda A.J."/>
            <person name="Yan W."/>
            <person name="Fan B."/>
            <person name="Jiang Y."/>
            <person name="Adhikari A."/>
            <person name="Zheng C.-J."/>
            <person name="Schuster L."/>
            <person name="Cowan T.M."/>
            <person name="Smanski M.J."/>
            <person name="Chevrette M.G."/>
            <person name="De Carvalho L.P.S."/>
            <person name="Shen B."/>
        </authorList>
    </citation>
    <scope>NUCLEOTIDE SEQUENCE [LARGE SCALE GENOMIC DNA]</scope>
    <source>
        <strain evidence="4 5">NPDC002173</strain>
    </source>
</reference>
<feature type="compositionally biased region" description="Low complexity" evidence="1">
    <location>
        <begin position="721"/>
        <end position="730"/>
    </location>
</feature>
<keyword evidence="2" id="KW-0812">Transmembrane</keyword>
<evidence type="ECO:0008006" key="6">
    <source>
        <dbReference type="Google" id="ProtNLM"/>
    </source>
</evidence>
<gene>
    <name evidence="4" type="ORF">ACFYXI_22655</name>
</gene>
<name>A0ABW6STX6_9ACTN</name>
<evidence type="ECO:0000256" key="2">
    <source>
        <dbReference type="SAM" id="Phobius"/>
    </source>
</evidence>
<keyword evidence="2" id="KW-0472">Membrane</keyword>